<dbReference type="InterPro" id="IPR027417">
    <property type="entry name" value="P-loop_NTPase"/>
</dbReference>
<keyword evidence="1" id="KW-0732">Signal</keyword>
<evidence type="ECO:0000256" key="1">
    <source>
        <dbReference type="SAM" id="SignalP"/>
    </source>
</evidence>
<reference evidence="2" key="1">
    <citation type="submission" date="2022-04" db="EMBL/GenBank/DDBJ databases">
        <title>A functionally conserved STORR gene fusion in Papaver species that diverged 16.8 million years ago.</title>
        <authorList>
            <person name="Catania T."/>
        </authorList>
    </citation>
    <scope>NUCLEOTIDE SEQUENCE</scope>
    <source>
        <strain evidence="2">S-188037</strain>
    </source>
</reference>
<feature type="chain" id="PRO_5042125250" evidence="1">
    <location>
        <begin position="20"/>
        <end position="194"/>
    </location>
</feature>
<dbReference type="Gene3D" id="1.10.20.140">
    <property type="match status" value="1"/>
</dbReference>
<dbReference type="Proteomes" id="UP001202328">
    <property type="component" value="Unassembled WGS sequence"/>
</dbReference>
<dbReference type="AlphaFoldDB" id="A0AAD4X9F1"/>
<dbReference type="EMBL" id="JAJJMB010014022">
    <property type="protein sequence ID" value="KAI3863964.1"/>
    <property type="molecule type" value="Genomic_DNA"/>
</dbReference>
<dbReference type="Pfam" id="PF01715">
    <property type="entry name" value="IPPT"/>
    <property type="match status" value="1"/>
</dbReference>
<keyword evidence="3" id="KW-1185">Reference proteome</keyword>
<proteinExistence type="predicted"/>
<evidence type="ECO:0000313" key="2">
    <source>
        <dbReference type="EMBL" id="KAI3863964.1"/>
    </source>
</evidence>
<protein>
    <submittedName>
        <fullName evidence="2">Uncharacterized protein</fullName>
    </submittedName>
</protein>
<sequence>MCTLYLTIISLGISQLVPALKIIDEILSRNHLPVVVGGTNFYIQALVSPFLLVDSMEDMDDVCVSSLPADKQSDYAANRIHPNDYRKVNQYLSLYERSGVLPSKLFQAKECCGFLNWWSCNRWWKLVNATGRCCGVKYCSKSLEIEVLVMKRFEAKKSVVVVAVEYEIEGFELRITLQLHTKCRVDELYGLRQS</sequence>
<gene>
    <name evidence="2" type="ORF">MKW98_031556</name>
</gene>
<evidence type="ECO:0000313" key="3">
    <source>
        <dbReference type="Proteomes" id="UP001202328"/>
    </source>
</evidence>
<accession>A0AAD4X9F1</accession>
<name>A0AAD4X9F1_9MAGN</name>
<feature type="signal peptide" evidence="1">
    <location>
        <begin position="1"/>
        <end position="19"/>
    </location>
</feature>
<organism evidence="2 3">
    <name type="scientific">Papaver atlanticum</name>
    <dbReference type="NCBI Taxonomy" id="357466"/>
    <lineage>
        <taxon>Eukaryota</taxon>
        <taxon>Viridiplantae</taxon>
        <taxon>Streptophyta</taxon>
        <taxon>Embryophyta</taxon>
        <taxon>Tracheophyta</taxon>
        <taxon>Spermatophyta</taxon>
        <taxon>Magnoliopsida</taxon>
        <taxon>Ranunculales</taxon>
        <taxon>Papaveraceae</taxon>
        <taxon>Papaveroideae</taxon>
        <taxon>Papaver</taxon>
    </lineage>
</organism>
<comment type="caution">
    <text evidence="2">The sequence shown here is derived from an EMBL/GenBank/DDBJ whole genome shotgun (WGS) entry which is preliminary data.</text>
</comment>
<dbReference type="Gene3D" id="3.40.50.300">
    <property type="entry name" value="P-loop containing nucleotide triphosphate hydrolases"/>
    <property type="match status" value="1"/>
</dbReference>